<feature type="region of interest" description="Disordered" evidence="13">
    <location>
        <begin position="372"/>
        <end position="403"/>
    </location>
</feature>
<dbReference type="PROSITE" id="PS00518">
    <property type="entry name" value="ZF_RING_1"/>
    <property type="match status" value="1"/>
</dbReference>
<dbReference type="Proteomes" id="UP000762676">
    <property type="component" value="Unassembled WGS sequence"/>
</dbReference>
<evidence type="ECO:0000259" key="14">
    <source>
        <dbReference type="PROSITE" id="PS50089"/>
    </source>
</evidence>
<evidence type="ECO:0000256" key="13">
    <source>
        <dbReference type="SAM" id="MobiDB-lite"/>
    </source>
</evidence>
<evidence type="ECO:0000256" key="12">
    <source>
        <dbReference type="SAM" id="Coils"/>
    </source>
</evidence>
<evidence type="ECO:0000256" key="1">
    <source>
        <dbReference type="ARBA" id="ARBA00000900"/>
    </source>
</evidence>
<organism evidence="15 16">
    <name type="scientific">Elysia marginata</name>
    <dbReference type="NCBI Taxonomy" id="1093978"/>
    <lineage>
        <taxon>Eukaryota</taxon>
        <taxon>Metazoa</taxon>
        <taxon>Spiralia</taxon>
        <taxon>Lophotrochozoa</taxon>
        <taxon>Mollusca</taxon>
        <taxon>Gastropoda</taxon>
        <taxon>Heterobranchia</taxon>
        <taxon>Euthyneura</taxon>
        <taxon>Panpulmonata</taxon>
        <taxon>Sacoglossa</taxon>
        <taxon>Placobranchoidea</taxon>
        <taxon>Plakobranchidae</taxon>
        <taxon>Elysia</taxon>
    </lineage>
</organism>
<keyword evidence="12" id="KW-0175">Coiled coil</keyword>
<dbReference type="GO" id="GO:0035861">
    <property type="term" value="C:site of double-strand break"/>
    <property type="evidence" value="ECO:0007669"/>
    <property type="project" value="TreeGrafter"/>
</dbReference>
<dbReference type="InterPro" id="IPR017907">
    <property type="entry name" value="Znf_RING_CS"/>
</dbReference>
<feature type="domain" description="RING-type" evidence="14">
    <location>
        <begin position="15"/>
        <end position="54"/>
    </location>
</feature>
<feature type="coiled-coil region" evidence="12">
    <location>
        <begin position="134"/>
        <end position="187"/>
    </location>
</feature>
<comment type="catalytic activity">
    <reaction evidence="1">
        <text>S-ubiquitinyl-[E2 ubiquitin-conjugating enzyme]-L-cysteine + [acceptor protein]-L-lysine = [E2 ubiquitin-conjugating enzyme]-L-cysteine + N(6)-ubiquitinyl-[acceptor protein]-L-lysine.</text>
        <dbReference type="EC" id="2.3.2.27"/>
    </reaction>
</comment>
<evidence type="ECO:0000256" key="5">
    <source>
        <dbReference type="ARBA" id="ARBA00022723"/>
    </source>
</evidence>
<keyword evidence="7 11" id="KW-0863">Zinc-finger</keyword>
<keyword evidence="4" id="KW-0808">Transferase</keyword>
<dbReference type="GO" id="GO:0008270">
    <property type="term" value="F:zinc ion binding"/>
    <property type="evidence" value="ECO:0007669"/>
    <property type="project" value="UniProtKB-KW"/>
</dbReference>
<feature type="compositionally biased region" description="Acidic residues" evidence="13">
    <location>
        <begin position="102"/>
        <end position="116"/>
    </location>
</feature>
<keyword evidence="9" id="KW-0862">Zinc</keyword>
<evidence type="ECO:0000256" key="11">
    <source>
        <dbReference type="PROSITE-ProRule" id="PRU00175"/>
    </source>
</evidence>
<dbReference type="SMART" id="SM00184">
    <property type="entry name" value="RING"/>
    <property type="match status" value="1"/>
</dbReference>
<feature type="region of interest" description="Disordered" evidence="13">
    <location>
        <begin position="721"/>
        <end position="746"/>
    </location>
</feature>
<dbReference type="EMBL" id="BMAT01004126">
    <property type="protein sequence ID" value="GFR68613.1"/>
    <property type="molecule type" value="Genomic_DNA"/>
</dbReference>
<dbReference type="Gene3D" id="3.30.40.10">
    <property type="entry name" value="Zinc/RING finger domain, C3HC4 (zinc finger)"/>
    <property type="match status" value="1"/>
</dbReference>
<dbReference type="InterPro" id="IPR001841">
    <property type="entry name" value="Znf_RING"/>
</dbReference>
<dbReference type="Pfam" id="PF00097">
    <property type="entry name" value="zf-C3HC4"/>
    <property type="match status" value="1"/>
</dbReference>
<dbReference type="PANTHER" id="PTHR23328:SF0">
    <property type="entry name" value="RING-TYPE DOMAIN-CONTAINING PROTEIN"/>
    <property type="match status" value="1"/>
</dbReference>
<feature type="region of interest" description="Disordered" evidence="13">
    <location>
        <begin position="95"/>
        <end position="116"/>
    </location>
</feature>
<dbReference type="EC" id="2.3.2.27" evidence="3"/>
<evidence type="ECO:0000256" key="9">
    <source>
        <dbReference type="ARBA" id="ARBA00022833"/>
    </source>
</evidence>
<gene>
    <name evidence="15" type="ORF">ElyMa_002026300</name>
</gene>
<evidence type="ECO:0000313" key="16">
    <source>
        <dbReference type="Proteomes" id="UP000762676"/>
    </source>
</evidence>
<dbReference type="SUPFAM" id="SSF57850">
    <property type="entry name" value="RING/U-box"/>
    <property type="match status" value="1"/>
</dbReference>
<evidence type="ECO:0000256" key="8">
    <source>
        <dbReference type="ARBA" id="ARBA00022786"/>
    </source>
</evidence>
<reference evidence="15 16" key="1">
    <citation type="journal article" date="2021" name="Elife">
        <title>Chloroplast acquisition without the gene transfer in kleptoplastic sea slugs, Plakobranchus ocellatus.</title>
        <authorList>
            <person name="Maeda T."/>
            <person name="Takahashi S."/>
            <person name="Yoshida T."/>
            <person name="Shimamura S."/>
            <person name="Takaki Y."/>
            <person name="Nagai Y."/>
            <person name="Toyoda A."/>
            <person name="Suzuki Y."/>
            <person name="Arimoto A."/>
            <person name="Ishii H."/>
            <person name="Satoh N."/>
            <person name="Nishiyama T."/>
            <person name="Hasebe M."/>
            <person name="Maruyama T."/>
            <person name="Minagawa J."/>
            <person name="Obokata J."/>
            <person name="Shigenobu S."/>
        </authorList>
    </citation>
    <scope>NUCLEOTIDE SEQUENCE [LARGE SCALE GENOMIC DNA]</scope>
</reference>
<dbReference type="CDD" id="cd22249">
    <property type="entry name" value="UDM1_RNF168_RNF169-like"/>
    <property type="match status" value="1"/>
</dbReference>
<dbReference type="InterPro" id="IPR018957">
    <property type="entry name" value="Znf_C3HC4_RING-type"/>
</dbReference>
<dbReference type="GO" id="GO:0005634">
    <property type="term" value="C:nucleus"/>
    <property type="evidence" value="ECO:0007669"/>
    <property type="project" value="UniProtKB-SubCell"/>
</dbReference>
<keyword evidence="5" id="KW-0479">Metal-binding</keyword>
<evidence type="ECO:0000256" key="7">
    <source>
        <dbReference type="ARBA" id="ARBA00022771"/>
    </source>
</evidence>
<accession>A0AAV4F7C8</accession>
<keyword evidence="16" id="KW-1185">Reference proteome</keyword>
<comment type="subcellular location">
    <subcellularLocation>
        <location evidence="2">Nucleus</location>
    </subcellularLocation>
</comment>
<keyword evidence="10" id="KW-0539">Nucleus</keyword>
<dbReference type="GO" id="GO:0061630">
    <property type="term" value="F:ubiquitin protein ligase activity"/>
    <property type="evidence" value="ECO:0007669"/>
    <property type="project" value="UniProtKB-EC"/>
</dbReference>
<dbReference type="CDD" id="cd21932">
    <property type="entry name" value="MIU2_RNF168-like"/>
    <property type="match status" value="1"/>
</dbReference>
<evidence type="ECO:0000313" key="15">
    <source>
        <dbReference type="EMBL" id="GFR68613.1"/>
    </source>
</evidence>
<dbReference type="GO" id="GO:0031491">
    <property type="term" value="F:nucleosome binding"/>
    <property type="evidence" value="ECO:0007669"/>
    <property type="project" value="TreeGrafter"/>
</dbReference>
<comment type="caution">
    <text evidence="15">The sequence shown here is derived from an EMBL/GenBank/DDBJ whole genome shotgun (WGS) entry which is preliminary data.</text>
</comment>
<sequence>MELDKTGPDKEACTCPICMYIMIEPVTMPCKHTLCMFCYKQTVAQSNLVCPICRQRISVWARRAAKTNSLVDQEKWAVIQTAFPQKVKRRMEAVAAGHDNKEEYDDDDDDDSDDEDCETYLRKLKELSKPGEIREEYDAAMRKLQQQRELEAKREEEASAALIKALQEEEAREMDHIRREREEMERLGLAVAQQLHEVSSPLHSNVYLSREMDHIRREREEMERLGLAVAQQLQEVSSPVHSNVYLAREMDHIRREREEMERLGLATAQQLQEVSFEELKSRTAQGNTPSTKGPTSKVTPRSKTNSRQARPQSATDGKMNTLNNFFSPVPRTPSAPPLHAQLSKLEQQKSRELSPYPYQCISPKDKIFYGLSALGTPRPRSNSSSSDEAPGLRDEHSYTSASADKIDLTNPVVVGELCRERPDVETYDLAKVKSEPEDIFGPGPSGLNKYGLLSSGTASGESSCGQAEYLSPAASSSFQPIIVHQRTPPKPQANGLAIEVPITRITPRKILVDTPSPVSIHAAKLLSLNNVSPKMKSRTGVGKTSVAALINRKAEALKKSTETIRSVTSPAIASTAPTHIHSSVMNSSNSRVCASSAEPSSKSVAEALSVDVVEEIEDTEDLSLGTSNGMNFRAKSNCSDQENSAITWSDDLLSSSTWGFTPSGDQPLQVSKSSYNETTREGGHCYVPITPLAVAIDRESRTKRLIKDDSAKKKSQELSTLLLKKNNSKKRPVSGNKAGVKGKKQSITTSLDSFVQRKKRTLSYSTPNEVNDDSKLTQEEKDHILALQLQEMYEGLDRSNIRVDRFKGSANEYSLRKKRKLT</sequence>
<dbReference type="InterPro" id="IPR013083">
    <property type="entry name" value="Znf_RING/FYVE/PHD"/>
</dbReference>
<dbReference type="InterPro" id="IPR051657">
    <property type="entry name" value="RNF168/RNF169_E3_ubiq-ligase"/>
</dbReference>
<evidence type="ECO:0000256" key="10">
    <source>
        <dbReference type="ARBA" id="ARBA00023242"/>
    </source>
</evidence>
<evidence type="ECO:0000256" key="3">
    <source>
        <dbReference type="ARBA" id="ARBA00012483"/>
    </source>
</evidence>
<dbReference type="GO" id="GO:0006302">
    <property type="term" value="P:double-strand break repair"/>
    <property type="evidence" value="ECO:0007669"/>
    <property type="project" value="TreeGrafter"/>
</dbReference>
<dbReference type="CDD" id="cd16550">
    <property type="entry name" value="RING-HC_RNF168"/>
    <property type="match status" value="1"/>
</dbReference>
<evidence type="ECO:0000256" key="6">
    <source>
        <dbReference type="ARBA" id="ARBA00022763"/>
    </source>
</evidence>
<proteinExistence type="predicted"/>
<feature type="compositionally biased region" description="Polar residues" evidence="13">
    <location>
        <begin position="282"/>
        <end position="326"/>
    </location>
</feature>
<dbReference type="PANTHER" id="PTHR23328">
    <property type="entry name" value="RING-TYPE DOMAIN-CONTAINING PROTEIN"/>
    <property type="match status" value="1"/>
</dbReference>
<dbReference type="AlphaFoldDB" id="A0AAV4F7C8"/>
<evidence type="ECO:0000256" key="4">
    <source>
        <dbReference type="ARBA" id="ARBA00022679"/>
    </source>
</evidence>
<keyword evidence="6" id="KW-0227">DNA damage</keyword>
<name>A0AAV4F7C8_9GAST</name>
<keyword evidence="8" id="KW-0833">Ubl conjugation pathway</keyword>
<dbReference type="PROSITE" id="PS50089">
    <property type="entry name" value="ZF_RING_2"/>
    <property type="match status" value="1"/>
</dbReference>
<evidence type="ECO:0000256" key="2">
    <source>
        <dbReference type="ARBA" id="ARBA00004123"/>
    </source>
</evidence>
<protein>
    <recommendedName>
        <fullName evidence="3">RING-type E3 ubiquitin transferase</fullName>
        <ecNumber evidence="3">2.3.2.27</ecNumber>
    </recommendedName>
</protein>
<feature type="region of interest" description="Disordered" evidence="13">
    <location>
        <begin position="278"/>
        <end position="338"/>
    </location>
</feature>